<organism evidence="2">
    <name type="scientific">Sesamum radiatum</name>
    <name type="common">Black benniseed</name>
    <dbReference type="NCBI Taxonomy" id="300843"/>
    <lineage>
        <taxon>Eukaryota</taxon>
        <taxon>Viridiplantae</taxon>
        <taxon>Streptophyta</taxon>
        <taxon>Embryophyta</taxon>
        <taxon>Tracheophyta</taxon>
        <taxon>Spermatophyta</taxon>
        <taxon>Magnoliopsida</taxon>
        <taxon>eudicotyledons</taxon>
        <taxon>Gunneridae</taxon>
        <taxon>Pentapetalae</taxon>
        <taxon>asterids</taxon>
        <taxon>lamiids</taxon>
        <taxon>Lamiales</taxon>
        <taxon>Pedaliaceae</taxon>
        <taxon>Sesamum</taxon>
    </lineage>
</organism>
<evidence type="ECO:0000313" key="2">
    <source>
        <dbReference type="EMBL" id="KAL0312596.1"/>
    </source>
</evidence>
<dbReference type="Pfam" id="PF04032">
    <property type="entry name" value="Rpr2"/>
    <property type="match status" value="1"/>
</dbReference>
<protein>
    <submittedName>
        <fullName evidence="2">Uncharacterized protein</fullName>
    </submittedName>
</protein>
<dbReference type="PANTHER" id="PTHR36072">
    <property type="entry name" value="OS01G0541600 PROTEIN"/>
    <property type="match status" value="1"/>
</dbReference>
<reference evidence="2" key="2">
    <citation type="journal article" date="2024" name="Plant">
        <title>Genomic evolution and insights into agronomic trait innovations of Sesamum species.</title>
        <authorList>
            <person name="Miao H."/>
            <person name="Wang L."/>
            <person name="Qu L."/>
            <person name="Liu H."/>
            <person name="Sun Y."/>
            <person name="Le M."/>
            <person name="Wang Q."/>
            <person name="Wei S."/>
            <person name="Zheng Y."/>
            <person name="Lin W."/>
            <person name="Duan Y."/>
            <person name="Cao H."/>
            <person name="Xiong S."/>
            <person name="Wang X."/>
            <person name="Wei L."/>
            <person name="Li C."/>
            <person name="Ma Q."/>
            <person name="Ju M."/>
            <person name="Zhao R."/>
            <person name="Li G."/>
            <person name="Mu C."/>
            <person name="Tian Q."/>
            <person name="Mei H."/>
            <person name="Zhang T."/>
            <person name="Gao T."/>
            <person name="Zhang H."/>
        </authorList>
    </citation>
    <scope>NUCLEOTIDE SEQUENCE</scope>
    <source>
        <strain evidence="2">G02</strain>
    </source>
</reference>
<feature type="compositionally biased region" description="Basic residues" evidence="1">
    <location>
        <begin position="238"/>
        <end position="247"/>
    </location>
</feature>
<feature type="region of interest" description="Disordered" evidence="1">
    <location>
        <begin position="238"/>
        <end position="277"/>
    </location>
</feature>
<feature type="region of interest" description="Disordered" evidence="1">
    <location>
        <begin position="60"/>
        <end position="89"/>
    </location>
</feature>
<comment type="caution">
    <text evidence="2">The sequence shown here is derived from an EMBL/GenBank/DDBJ whole genome shotgun (WGS) entry which is preliminary data.</text>
</comment>
<dbReference type="Gene3D" id="6.20.50.20">
    <property type="match status" value="1"/>
</dbReference>
<dbReference type="AlphaFoldDB" id="A0AAW2L415"/>
<dbReference type="GO" id="GO:0006396">
    <property type="term" value="P:RNA processing"/>
    <property type="evidence" value="ECO:0007669"/>
    <property type="project" value="InterPro"/>
</dbReference>
<accession>A0AAW2L415</accession>
<sequence>MMACLNMDTTSFMSSVPNIKFFFFVCWSIESQVVVPQSGKVFVEIPGEFLYEHQKCNDMGGKGGKKKGPNAAAGAQPRASMTLREESTGKKQGNVNFKTMCKLDHMKNLAVWAAAEASIPSLGAFFGERLAAASEALGIRADQSLFVCERCESILQPGDNCTVRIEKNMSKTRHRRKKSSLTTQNNKYVASSAIATKSIAKVDKVDTVALPTIDEQNLETSSPATPLPTTALSLLDSKRRKRTRSGVKKAAAPETISTAADAEKSINASSKRRKKSWTSLKEIAQSSEHEISKKKLTNSTIPFFI</sequence>
<evidence type="ECO:0000256" key="1">
    <source>
        <dbReference type="SAM" id="MobiDB-lite"/>
    </source>
</evidence>
<reference evidence="2" key="1">
    <citation type="submission" date="2020-06" db="EMBL/GenBank/DDBJ databases">
        <authorList>
            <person name="Li T."/>
            <person name="Hu X."/>
            <person name="Zhang T."/>
            <person name="Song X."/>
            <person name="Zhang H."/>
            <person name="Dai N."/>
            <person name="Sheng W."/>
            <person name="Hou X."/>
            <person name="Wei L."/>
        </authorList>
    </citation>
    <scope>NUCLEOTIDE SEQUENCE</scope>
    <source>
        <strain evidence="2">G02</strain>
        <tissue evidence="2">Leaf</tissue>
    </source>
</reference>
<dbReference type="PANTHER" id="PTHR36072:SF2">
    <property type="entry name" value="OS01G0531000 PROTEIN"/>
    <property type="match status" value="1"/>
</dbReference>
<dbReference type="EMBL" id="JACGWJ010000026">
    <property type="protein sequence ID" value="KAL0312596.1"/>
    <property type="molecule type" value="Genomic_DNA"/>
</dbReference>
<dbReference type="InterPro" id="IPR007175">
    <property type="entry name" value="Rpr2/Snm1/Rpp21"/>
</dbReference>
<gene>
    <name evidence="2" type="ORF">Sradi_5658900</name>
</gene>
<name>A0AAW2L415_SESRA</name>
<proteinExistence type="predicted"/>